<evidence type="ECO:0000313" key="3">
    <source>
        <dbReference type="EMBL" id="KAK2554498.1"/>
    </source>
</evidence>
<evidence type="ECO:0000256" key="1">
    <source>
        <dbReference type="SAM" id="MobiDB-lite"/>
    </source>
</evidence>
<protein>
    <submittedName>
        <fullName evidence="3">Uncharacterized protein</fullName>
    </submittedName>
</protein>
<comment type="caution">
    <text evidence="3">The sequence shown here is derived from an EMBL/GenBank/DDBJ whole genome shotgun (WGS) entry which is preliminary data.</text>
</comment>
<evidence type="ECO:0000313" key="4">
    <source>
        <dbReference type="Proteomes" id="UP001249851"/>
    </source>
</evidence>
<evidence type="ECO:0000256" key="2">
    <source>
        <dbReference type="SAM" id="Phobius"/>
    </source>
</evidence>
<feature type="compositionally biased region" description="Basic and acidic residues" evidence="1">
    <location>
        <begin position="1"/>
        <end position="10"/>
    </location>
</feature>
<gene>
    <name evidence="3" type="ORF">P5673_023941</name>
</gene>
<dbReference type="AlphaFoldDB" id="A0AAD9Q4C8"/>
<sequence length="664" mass="76374">MVKPEVKVPSEKAQTSNSMEAYYQVKMPDEEKTATEDTEEVVVKFQDERQRRSPRSGIFICLLVVVLLVGFLVVFLIQKSKGGSSCALNFRDDYIEITDYPDLSNTSSSTWKQNVSWETQEEFYTLSDAISKEDIMGLRPIFRKDLPRDYIAYWEAKINDKKGEKYVIISAAKETGDYRLVEQGPLPSPSDVLSSQARQHGHSCHRVYRLRPDGLMACEDSTANRFVAATRDIDNDSWDVHWRTLDKQVNRALVSMKKEWLKLAEKVKKDPEWIRFQWMSVKTGKLSTTVGPTKETPTVVSTTGFNFEVQSTHDGSKAELGLRPGDSVRIPLGEGFREVRVKFVGFRNGDRKKSKSWRKRWQRRLCRVLSDVCKGESYLDLSTVHKRFFKVTRMGDRFVKVQVDLNEAFVRRHLEGHEIRFKVELRTHGSKVMTLNYGIMLGNSRNRRSFSENISTLPHEELLPRYRQHKHGQCMTGSGPVAWAKILGYYDSAAARELNSSYASIARLFGSSTRLPQTMDSSVKKMTERIFQKLGSHCAPHGRGETSPKQMMQISKTLGQRFKVLHRDGLGEGKIHWTALMQKLLQSGHPVLVSRETSELQAHRYVVVTRIRRSFKYYSFCDEQTDVCTPWTLREESNLYVHEEDNPGKWESNEINFFATITGN</sequence>
<dbReference type="EMBL" id="JARQWQ010000069">
    <property type="protein sequence ID" value="KAK2554498.1"/>
    <property type="molecule type" value="Genomic_DNA"/>
</dbReference>
<accession>A0AAD9Q4C8</accession>
<reference evidence="3" key="1">
    <citation type="journal article" date="2023" name="G3 (Bethesda)">
        <title>Whole genome assembly and annotation of the endangered Caribbean coral Acropora cervicornis.</title>
        <authorList>
            <person name="Selwyn J.D."/>
            <person name="Vollmer S.V."/>
        </authorList>
    </citation>
    <scope>NUCLEOTIDE SEQUENCE</scope>
    <source>
        <strain evidence="3">K2</strain>
    </source>
</reference>
<proteinExistence type="predicted"/>
<keyword evidence="2" id="KW-0812">Transmembrane</keyword>
<keyword evidence="2" id="KW-0472">Membrane</keyword>
<feature type="region of interest" description="Disordered" evidence="1">
    <location>
        <begin position="1"/>
        <end position="21"/>
    </location>
</feature>
<feature type="transmembrane region" description="Helical" evidence="2">
    <location>
        <begin position="57"/>
        <end position="77"/>
    </location>
</feature>
<dbReference type="Proteomes" id="UP001249851">
    <property type="component" value="Unassembled WGS sequence"/>
</dbReference>
<keyword evidence="4" id="KW-1185">Reference proteome</keyword>
<keyword evidence="2" id="KW-1133">Transmembrane helix</keyword>
<reference evidence="3" key="2">
    <citation type="journal article" date="2023" name="Science">
        <title>Genomic signatures of disease resistance in endangered staghorn corals.</title>
        <authorList>
            <person name="Vollmer S.V."/>
            <person name="Selwyn J.D."/>
            <person name="Despard B.A."/>
            <person name="Roesel C.L."/>
        </authorList>
    </citation>
    <scope>NUCLEOTIDE SEQUENCE</scope>
    <source>
        <strain evidence="3">K2</strain>
    </source>
</reference>
<name>A0AAD9Q4C8_ACRCE</name>
<organism evidence="3 4">
    <name type="scientific">Acropora cervicornis</name>
    <name type="common">Staghorn coral</name>
    <dbReference type="NCBI Taxonomy" id="6130"/>
    <lineage>
        <taxon>Eukaryota</taxon>
        <taxon>Metazoa</taxon>
        <taxon>Cnidaria</taxon>
        <taxon>Anthozoa</taxon>
        <taxon>Hexacorallia</taxon>
        <taxon>Scleractinia</taxon>
        <taxon>Astrocoeniina</taxon>
        <taxon>Acroporidae</taxon>
        <taxon>Acropora</taxon>
    </lineage>
</organism>